<dbReference type="SUPFAM" id="SSF54897">
    <property type="entry name" value="Protease propeptides/inhibitors"/>
    <property type="match status" value="1"/>
</dbReference>
<dbReference type="InterPro" id="IPR023827">
    <property type="entry name" value="Peptidase_S8_Asp-AS"/>
</dbReference>
<dbReference type="PROSITE" id="PS00136">
    <property type="entry name" value="SUBTILASE_ASP"/>
    <property type="match status" value="1"/>
</dbReference>
<feature type="non-terminal residue" evidence="8">
    <location>
        <position position="1725"/>
    </location>
</feature>
<evidence type="ECO:0000313" key="9">
    <source>
        <dbReference type="Proteomes" id="UP001596524"/>
    </source>
</evidence>
<dbReference type="SMART" id="SM00736">
    <property type="entry name" value="CADG"/>
    <property type="match status" value="2"/>
</dbReference>
<comment type="caution">
    <text evidence="8">The sequence shown here is derived from an EMBL/GenBank/DDBJ whole genome shotgun (WGS) entry which is preliminary data.</text>
</comment>
<protein>
    <submittedName>
        <fullName evidence="8">Tandem-95 repeat protein</fullName>
    </submittedName>
</protein>
<evidence type="ECO:0000259" key="7">
    <source>
        <dbReference type="PROSITE" id="PS50268"/>
    </source>
</evidence>
<feature type="active site" description="Charge relay system" evidence="5">
    <location>
        <position position="160"/>
    </location>
</feature>
<dbReference type="NCBIfam" id="NF012211">
    <property type="entry name" value="tand_rpt_95"/>
    <property type="match status" value="5"/>
</dbReference>
<dbReference type="Gene3D" id="2.60.40.2810">
    <property type="match status" value="1"/>
</dbReference>
<evidence type="ECO:0000256" key="6">
    <source>
        <dbReference type="SAM" id="MobiDB-lite"/>
    </source>
</evidence>
<dbReference type="InterPro" id="IPR036852">
    <property type="entry name" value="Peptidase_S8/S53_dom_sf"/>
</dbReference>
<evidence type="ECO:0000256" key="4">
    <source>
        <dbReference type="ARBA" id="ARBA00022825"/>
    </source>
</evidence>
<accession>A0ABW2MZD6</accession>
<dbReference type="Gene3D" id="3.30.70.80">
    <property type="entry name" value="Peptidase S8 propeptide/proteinase inhibitor I9"/>
    <property type="match status" value="1"/>
</dbReference>
<feature type="active site" description="Charge relay system" evidence="5">
    <location>
        <position position="342"/>
    </location>
</feature>
<feature type="region of interest" description="Disordered" evidence="6">
    <location>
        <begin position="972"/>
        <end position="992"/>
    </location>
</feature>
<sequence length="1725" mass="173130">MSSHQRQRPVPSSRATERSYLHRIGVLLVLALVASGLSALVSPAAATADEQTAAPQGYIVSFGDGSTVADREAALSAAGATDVSAVPKLNIYSASLDAAGLDALRADPQVRQVEADKVREVQGAPDDPGYVAQWGLPQIGWDAAYGAVQPAGSATVAVLDTGVNPTDDLGGNLVPGASMIDGDDGTADPNGHGTGMASIIAAGTNNGTGIAGVGYAGVSVMPVKVLGADGLGQDSDIVEGVVYAADHGADVILMSFSNPGRSGALQAAADYAWSKGAVLVAATGNDGSTTDTFPAGLAKVVGVSATTREDTLWSGSNSGADTFLAAPGVDVATGSSSLTGTSASAAIVAGTAALVKANDPSASNGVVVGRLARNADPAGTTAETGNGRVNLARALADTATDPVVPQGVAGAGGPVVGPYVAAANNDAHIAPGWAPTNTPTTFSTLYRKTTGNAVQHVRITLPAGYTNISVAATAYSSGTWSTPVINQVSRTVDVQLVSGTGLAVNDVDWARIDVTATTPQANQSGNAADWLMQTFTNTAGTAGAQSDNPPVLIGTTTNPSATITFVDGTGAPISNPVLENDESAIVRVRVTSASTATTIKYTDIAVPTCFSSPTAVTTTSSAGGTGGYATTVTDGFIRMAGGQIPNNGFLTVEFTTTPNCTSGTYLISSDPSTNASNPPSGTNQSVSTTGGSLTVAAGLADLSITKTDTPDPVNTNGTLTYTLGVSNAGPNDASAVKVVDTLPAGTSFVSATGTNWNCANASGTVTCNRTGGNLAPGAAPAITITVTAPIAGGSITNSATVSSPNDNTPANNTATASTRVNIAPVAVDDTATTNEDTAVAKNVIANDTDADNTNAELSVKAGSVSNPAHGTAALVTSGPDAGKVLYTPDANYNGPDSFTYRATDGTADSNIATVNVTVNAVNDAPVATVSLSPTSPTTDATLTATATKSDPDADPVTLTYVWKVNGTVRQTTSGSSSLTDTFDTSASGNGSAGDVVSVEVTPNDGTVNGAAVNDSVTVANSAPELGSVAITPTTAGTNTILTATPNGYADADGDAASYHYQWFKNDTALDGETGSTLDLGSDGNGGRGDVIKVEVYATDGNGGTSPTRADQLTVANTAPDLGSVAITPTTAGTNTILTATPNGYADADGDAASYHYQWFKNDTALDGETGSTLDLGSDGNGGRGDVIKVEVYATDGNGGTSPTRADQLTVANTAPDLGSVAITPITAGTNTILTATPNGYADADGDAASYHYQWFKNDTALDGETGSTLDLGSDGNGGRGDVIKVEVYATDGNGGTSPTRADQLTVANTAPELAPISNQIVDEQAVLSFTAEGSDQDSPGDTLTYSLVGAPAGASIDPQTGEFTWTPSETQGGAAYELTVKVSDGTLHATRTFTVTVAEVNVAPVLAHIDDQAIDEETVLAFTATATDADRPANTLKFSLVDAPAGAAIDADSGDFTWTPNENQGPGSYTFTVKVTDNGTGTLSDTEEITVTVTEVNVAPVLAEIGNKQVAEETELSFTATATDSDRPANTLKFSLVDAPAGAAIDADTGDFTWTPNENQGPGSYIFTVKVTDNGTGTLSDTEEITVTVTEVNVAPVANADSETVGEDSGASTIDVLANDEDHDVPAQSLKVTTVTQPANGTVTITNSGANVSYTPNGNYNGTDTFTYTVTDNGTTDDEADPKSDTATVTISVTAVNDTPVANDDTASTDEDTLVATDVITNDTD</sequence>
<dbReference type="InterPro" id="IPR001434">
    <property type="entry name" value="OmcB-like_DUF11"/>
</dbReference>
<evidence type="ECO:0000313" key="8">
    <source>
        <dbReference type="EMBL" id="MFC7360374.1"/>
    </source>
</evidence>
<dbReference type="NCBIfam" id="TIGR01451">
    <property type="entry name" value="B_ant_repeat"/>
    <property type="match status" value="1"/>
</dbReference>
<dbReference type="Gene3D" id="2.60.40.3440">
    <property type="match status" value="1"/>
</dbReference>
<keyword evidence="2 5" id="KW-0645">Protease</keyword>
<dbReference type="CDD" id="cd11304">
    <property type="entry name" value="Cadherin_repeat"/>
    <property type="match status" value="3"/>
</dbReference>
<dbReference type="PROSITE" id="PS51892">
    <property type="entry name" value="SUBTILASE"/>
    <property type="match status" value="1"/>
</dbReference>
<comment type="similarity">
    <text evidence="1 5">Belongs to the peptidase S8 family.</text>
</comment>
<evidence type="ECO:0000256" key="5">
    <source>
        <dbReference type="PROSITE-ProRule" id="PRU01240"/>
    </source>
</evidence>
<dbReference type="SMART" id="SM00112">
    <property type="entry name" value="CA"/>
    <property type="match status" value="3"/>
</dbReference>
<dbReference type="SUPFAM" id="SSF52743">
    <property type="entry name" value="Subtilisin-like"/>
    <property type="match status" value="1"/>
</dbReference>
<dbReference type="Pfam" id="PF17963">
    <property type="entry name" value="Big_9"/>
    <property type="match status" value="2"/>
</dbReference>
<feature type="active site" description="Charge relay system" evidence="5">
    <location>
        <position position="192"/>
    </location>
</feature>
<dbReference type="Pfam" id="PF00082">
    <property type="entry name" value="Peptidase_S8"/>
    <property type="match status" value="1"/>
</dbReference>
<dbReference type="Gene3D" id="2.60.40.10">
    <property type="entry name" value="Immunoglobulins"/>
    <property type="match status" value="3"/>
</dbReference>
<dbReference type="SUPFAM" id="SSF49313">
    <property type="entry name" value="Cadherin-like"/>
    <property type="match status" value="3"/>
</dbReference>
<dbReference type="InterPro" id="IPR013783">
    <property type="entry name" value="Ig-like_fold"/>
</dbReference>
<feature type="domain" description="Cadherin" evidence="7">
    <location>
        <begin position="1302"/>
        <end position="1406"/>
    </location>
</feature>
<dbReference type="InterPro" id="IPR037045">
    <property type="entry name" value="S8pro/Inhibitor_I9_sf"/>
</dbReference>
<dbReference type="InterPro" id="IPR000209">
    <property type="entry name" value="Peptidase_S8/S53_dom"/>
</dbReference>
<dbReference type="RefSeq" id="WP_379185936.1">
    <property type="nucleotide sequence ID" value="NZ_JBHTCH010000010.1"/>
</dbReference>
<organism evidence="8 9">
    <name type="scientific">Nocardioides astragali</name>
    <dbReference type="NCBI Taxonomy" id="1776736"/>
    <lineage>
        <taxon>Bacteria</taxon>
        <taxon>Bacillati</taxon>
        <taxon>Actinomycetota</taxon>
        <taxon>Actinomycetes</taxon>
        <taxon>Propionibacteriales</taxon>
        <taxon>Nocardioidaceae</taxon>
        <taxon>Nocardioides</taxon>
    </lineage>
</organism>
<keyword evidence="3 5" id="KW-0378">Hydrolase</keyword>
<feature type="domain" description="Cadherin" evidence="7">
    <location>
        <begin position="1401"/>
        <end position="1502"/>
    </location>
</feature>
<dbReference type="InterPro" id="IPR006644">
    <property type="entry name" value="Cadg"/>
</dbReference>
<name>A0ABW2MZD6_9ACTN</name>
<dbReference type="PANTHER" id="PTHR43806:SF11">
    <property type="entry name" value="CEREVISIN-RELATED"/>
    <property type="match status" value="1"/>
</dbReference>
<evidence type="ECO:0000256" key="2">
    <source>
        <dbReference type="ARBA" id="ARBA00022670"/>
    </source>
</evidence>
<keyword evidence="9" id="KW-1185">Reference proteome</keyword>
<dbReference type="Pfam" id="PF01345">
    <property type="entry name" value="DUF11"/>
    <property type="match status" value="1"/>
</dbReference>
<dbReference type="InterPro" id="IPR047589">
    <property type="entry name" value="DUF11_rpt"/>
</dbReference>
<proteinExistence type="inferred from homology"/>
<dbReference type="InterPro" id="IPR015500">
    <property type="entry name" value="Peptidase_S8_subtilisin-rel"/>
</dbReference>
<keyword evidence="4 5" id="KW-0720">Serine protease</keyword>
<dbReference type="Proteomes" id="UP001596524">
    <property type="component" value="Unassembled WGS sequence"/>
</dbReference>
<dbReference type="PRINTS" id="PR00723">
    <property type="entry name" value="SUBTILISIN"/>
</dbReference>
<dbReference type="Gene3D" id="3.40.50.200">
    <property type="entry name" value="Peptidase S8/S53 domain"/>
    <property type="match status" value="1"/>
</dbReference>
<dbReference type="PANTHER" id="PTHR43806">
    <property type="entry name" value="PEPTIDASE S8"/>
    <property type="match status" value="1"/>
</dbReference>
<dbReference type="InterPro" id="IPR015919">
    <property type="entry name" value="Cadherin-like_sf"/>
</dbReference>
<dbReference type="Pfam" id="PF05345">
    <property type="entry name" value="He_PIG"/>
    <property type="match status" value="3"/>
</dbReference>
<dbReference type="EMBL" id="JBHTCH010000010">
    <property type="protein sequence ID" value="MFC7360374.1"/>
    <property type="molecule type" value="Genomic_DNA"/>
</dbReference>
<feature type="region of interest" description="Disordered" evidence="6">
    <location>
        <begin position="665"/>
        <end position="689"/>
    </location>
</feature>
<dbReference type="PROSITE" id="PS50268">
    <property type="entry name" value="CADHERIN_2"/>
    <property type="match status" value="3"/>
</dbReference>
<reference evidence="9" key="1">
    <citation type="journal article" date="2019" name="Int. J. Syst. Evol. Microbiol.">
        <title>The Global Catalogue of Microorganisms (GCM) 10K type strain sequencing project: providing services to taxonomists for standard genome sequencing and annotation.</title>
        <authorList>
            <consortium name="The Broad Institute Genomics Platform"/>
            <consortium name="The Broad Institute Genome Sequencing Center for Infectious Disease"/>
            <person name="Wu L."/>
            <person name="Ma J."/>
        </authorList>
    </citation>
    <scope>NUCLEOTIDE SEQUENCE [LARGE SCALE GENOMIC DNA]</scope>
    <source>
        <strain evidence="9">FCH27</strain>
    </source>
</reference>
<evidence type="ECO:0000256" key="3">
    <source>
        <dbReference type="ARBA" id="ARBA00022801"/>
    </source>
</evidence>
<gene>
    <name evidence="8" type="ORF">ACFQO6_08855</name>
</gene>
<feature type="domain" description="Cadherin" evidence="7">
    <location>
        <begin position="1509"/>
        <end position="1598"/>
    </location>
</feature>
<evidence type="ECO:0000256" key="1">
    <source>
        <dbReference type="ARBA" id="ARBA00011073"/>
    </source>
</evidence>
<dbReference type="InterPro" id="IPR050131">
    <property type="entry name" value="Peptidase_S8_subtilisin-like"/>
</dbReference>
<dbReference type="InterPro" id="IPR002126">
    <property type="entry name" value="Cadherin-like_dom"/>
</dbReference>
<feature type="compositionally biased region" description="Polar residues" evidence="6">
    <location>
        <begin position="972"/>
        <end position="989"/>
    </location>
</feature>